<sequence>MTLLRPVAGALSALALCLGFSASSAVAAPAGAASAEEPCRAVGQDWYCHTRGGTVMWDSWEGTQNLAGIMREGEHWFHCWIEGNQHEGGNLWYFAGPLDERPPGSNGGIYGHGFIRSIDAVAGTHPIPQLGRCAF</sequence>
<dbReference type="Proteomes" id="UP001375539">
    <property type="component" value="Unassembled WGS sequence"/>
</dbReference>
<dbReference type="EMBL" id="JBBKAI010000002">
    <property type="protein sequence ID" value="MEJ8661342.1"/>
    <property type="molecule type" value="Genomic_DNA"/>
</dbReference>
<evidence type="ECO:0000313" key="2">
    <source>
        <dbReference type="Proteomes" id="UP001375539"/>
    </source>
</evidence>
<reference evidence="1" key="1">
    <citation type="submission" date="2024-03" db="EMBL/GenBank/DDBJ databases">
        <title>Novel Streptomyces species of biotechnological and ecological value are a feature of Machair soil.</title>
        <authorList>
            <person name="Prole J.R."/>
            <person name="Goodfellow M."/>
            <person name="Allenby N."/>
            <person name="Ward A.C."/>
        </authorList>
    </citation>
    <scope>NUCLEOTIDE SEQUENCE</scope>
    <source>
        <strain evidence="1">MS1.AVA.4</strain>
    </source>
</reference>
<comment type="caution">
    <text evidence="1">The sequence shown here is derived from an EMBL/GenBank/DDBJ whole genome shotgun (WGS) entry which is preliminary data.</text>
</comment>
<accession>A0ACC6QSU2</accession>
<organism evidence="1 2">
    <name type="scientific">Streptomyces pratisoli</name>
    <dbReference type="NCBI Taxonomy" id="3139917"/>
    <lineage>
        <taxon>Bacteria</taxon>
        <taxon>Bacillati</taxon>
        <taxon>Actinomycetota</taxon>
        <taxon>Actinomycetes</taxon>
        <taxon>Kitasatosporales</taxon>
        <taxon>Streptomycetaceae</taxon>
        <taxon>Streptomyces</taxon>
    </lineage>
</organism>
<name>A0ACC6QSU2_9ACTN</name>
<proteinExistence type="predicted"/>
<gene>
    <name evidence="1" type="ORF">WKI58_33380</name>
</gene>
<evidence type="ECO:0000313" key="1">
    <source>
        <dbReference type="EMBL" id="MEJ8661342.1"/>
    </source>
</evidence>
<protein>
    <submittedName>
        <fullName evidence="1">Uncharacterized protein</fullName>
    </submittedName>
</protein>
<keyword evidence="2" id="KW-1185">Reference proteome</keyword>